<evidence type="ECO:0000259" key="2">
    <source>
        <dbReference type="PROSITE" id="PS50041"/>
    </source>
</evidence>
<dbReference type="InterPro" id="IPR018378">
    <property type="entry name" value="C-type_lectin_CS"/>
</dbReference>
<keyword evidence="3" id="KW-0675">Receptor</keyword>
<sequence>MSLFQSFFFTFSEAKDVCPSGYDLFQGSCYKLGYPSLGFFRAQRRCNIDGGHLAEITSQEENDHVKSLLRDAAANIETGAYIGAVWYEENTLSGGSGWEWEENLDEVIFSDWADPAWQPDSSSYQGQGYCAMMSQENDWAWAAQDCETREGMVAVCERQPAHEECFQDSCYQLFHDYTYQFEFGHKCKSLGGKALEINSEEESDFIQGFLDAAPARKDAFGTFSLTEVWLGASDSDSEGDFRWWSDDSELDFDNWGPGQPNNGAPNGAEENCVVLESSEGWKWKDVSCDDARAVVCEIEDEVSGITG</sequence>
<dbReference type="Proteomes" id="UP000762676">
    <property type="component" value="Unassembled WGS sequence"/>
</dbReference>
<keyword evidence="1" id="KW-1015">Disulfide bond</keyword>
<dbReference type="InterPro" id="IPR001304">
    <property type="entry name" value="C-type_lectin-like"/>
</dbReference>
<feature type="domain" description="C-type lectin" evidence="2">
    <location>
        <begin position="166"/>
        <end position="297"/>
    </location>
</feature>
<dbReference type="PROSITE" id="PS50041">
    <property type="entry name" value="C_TYPE_LECTIN_2"/>
    <property type="match status" value="2"/>
</dbReference>
<keyword evidence="4" id="KW-1185">Reference proteome</keyword>
<accession>A0AAV4FU22</accession>
<name>A0AAV4FU22_9GAST</name>
<organism evidence="3 4">
    <name type="scientific">Elysia marginata</name>
    <dbReference type="NCBI Taxonomy" id="1093978"/>
    <lineage>
        <taxon>Eukaryota</taxon>
        <taxon>Metazoa</taxon>
        <taxon>Spiralia</taxon>
        <taxon>Lophotrochozoa</taxon>
        <taxon>Mollusca</taxon>
        <taxon>Gastropoda</taxon>
        <taxon>Heterobranchia</taxon>
        <taxon>Euthyneura</taxon>
        <taxon>Panpulmonata</taxon>
        <taxon>Sacoglossa</taxon>
        <taxon>Placobranchoidea</taxon>
        <taxon>Plakobranchidae</taxon>
        <taxon>Elysia</taxon>
    </lineage>
</organism>
<dbReference type="InterPro" id="IPR050111">
    <property type="entry name" value="C-type_lectin/snaclec_domain"/>
</dbReference>
<dbReference type="Gene3D" id="3.10.100.10">
    <property type="entry name" value="Mannose-Binding Protein A, subunit A"/>
    <property type="match status" value="2"/>
</dbReference>
<dbReference type="SUPFAM" id="SSF56436">
    <property type="entry name" value="C-type lectin-like"/>
    <property type="match status" value="2"/>
</dbReference>
<dbReference type="EMBL" id="BMAT01011614">
    <property type="protein sequence ID" value="GFR75816.1"/>
    <property type="molecule type" value="Genomic_DNA"/>
</dbReference>
<reference evidence="3 4" key="1">
    <citation type="journal article" date="2021" name="Elife">
        <title>Chloroplast acquisition without the gene transfer in kleptoplastic sea slugs, Plakobranchus ocellatus.</title>
        <authorList>
            <person name="Maeda T."/>
            <person name="Takahashi S."/>
            <person name="Yoshida T."/>
            <person name="Shimamura S."/>
            <person name="Takaki Y."/>
            <person name="Nagai Y."/>
            <person name="Toyoda A."/>
            <person name="Suzuki Y."/>
            <person name="Arimoto A."/>
            <person name="Ishii H."/>
            <person name="Satoh N."/>
            <person name="Nishiyama T."/>
            <person name="Hasebe M."/>
            <person name="Maruyama T."/>
            <person name="Minagawa J."/>
            <person name="Obokata J."/>
            <person name="Shigenobu S."/>
        </authorList>
    </citation>
    <scope>NUCLEOTIDE SEQUENCE [LARGE SCALE GENOMIC DNA]</scope>
</reference>
<dbReference type="Pfam" id="PF00059">
    <property type="entry name" value="Lectin_C"/>
    <property type="match status" value="2"/>
</dbReference>
<dbReference type="PANTHER" id="PTHR22803">
    <property type="entry name" value="MANNOSE, PHOSPHOLIPASE, LECTIN RECEPTOR RELATED"/>
    <property type="match status" value="1"/>
</dbReference>
<dbReference type="CDD" id="cd00037">
    <property type="entry name" value="CLECT"/>
    <property type="match status" value="2"/>
</dbReference>
<protein>
    <submittedName>
        <fullName evidence="3">Macrophage mannose receptor 1</fullName>
    </submittedName>
</protein>
<dbReference type="InterPro" id="IPR016187">
    <property type="entry name" value="CTDL_fold"/>
</dbReference>
<comment type="caution">
    <text evidence="3">The sequence shown here is derived from an EMBL/GenBank/DDBJ whole genome shotgun (WGS) entry which is preliminary data.</text>
</comment>
<proteinExistence type="predicted"/>
<dbReference type="AlphaFoldDB" id="A0AAV4FU22"/>
<dbReference type="InterPro" id="IPR016186">
    <property type="entry name" value="C-type_lectin-like/link_sf"/>
</dbReference>
<evidence type="ECO:0000313" key="3">
    <source>
        <dbReference type="EMBL" id="GFR75816.1"/>
    </source>
</evidence>
<evidence type="ECO:0000313" key="4">
    <source>
        <dbReference type="Proteomes" id="UP000762676"/>
    </source>
</evidence>
<dbReference type="PROSITE" id="PS00615">
    <property type="entry name" value="C_TYPE_LECTIN_1"/>
    <property type="match status" value="1"/>
</dbReference>
<gene>
    <name evidence="3" type="ORF">ElyMa_005784700</name>
</gene>
<feature type="domain" description="C-type lectin" evidence="2">
    <location>
        <begin position="25"/>
        <end position="155"/>
    </location>
</feature>
<dbReference type="SMART" id="SM00034">
    <property type="entry name" value="CLECT"/>
    <property type="match status" value="2"/>
</dbReference>
<evidence type="ECO:0000256" key="1">
    <source>
        <dbReference type="ARBA" id="ARBA00023157"/>
    </source>
</evidence>